<dbReference type="Proteomes" id="UP000285301">
    <property type="component" value="Unassembled WGS sequence"/>
</dbReference>
<dbReference type="GO" id="GO:0016298">
    <property type="term" value="F:lipase activity"/>
    <property type="evidence" value="ECO:0007669"/>
    <property type="project" value="InterPro"/>
</dbReference>
<protein>
    <submittedName>
        <fullName evidence="2">Ves G 1 allergen-like protein</fullName>
    </submittedName>
</protein>
<evidence type="ECO:0000259" key="1">
    <source>
        <dbReference type="Pfam" id="PF00151"/>
    </source>
</evidence>
<dbReference type="InterPro" id="IPR029058">
    <property type="entry name" value="AB_hydrolase_fold"/>
</dbReference>
<organism evidence="2 3">
    <name type="scientific">Dinothrombium tinctorium</name>
    <dbReference type="NCBI Taxonomy" id="1965070"/>
    <lineage>
        <taxon>Eukaryota</taxon>
        <taxon>Metazoa</taxon>
        <taxon>Ecdysozoa</taxon>
        <taxon>Arthropoda</taxon>
        <taxon>Chelicerata</taxon>
        <taxon>Arachnida</taxon>
        <taxon>Acari</taxon>
        <taxon>Acariformes</taxon>
        <taxon>Trombidiformes</taxon>
        <taxon>Prostigmata</taxon>
        <taxon>Anystina</taxon>
        <taxon>Parasitengona</taxon>
        <taxon>Trombidioidea</taxon>
        <taxon>Trombidiidae</taxon>
        <taxon>Dinothrombium</taxon>
    </lineage>
</organism>
<name>A0A3S4QU19_9ACAR</name>
<dbReference type="EMBL" id="NCKU01003305">
    <property type="protein sequence ID" value="RWS07782.1"/>
    <property type="molecule type" value="Genomic_DNA"/>
</dbReference>
<comment type="caution">
    <text evidence="2">The sequence shown here is derived from an EMBL/GenBank/DDBJ whole genome shotgun (WGS) entry which is preliminary data.</text>
</comment>
<feature type="domain" description="Lipase" evidence="1">
    <location>
        <begin position="83"/>
        <end position="126"/>
    </location>
</feature>
<dbReference type="Pfam" id="PF00151">
    <property type="entry name" value="Lipase"/>
    <property type="match status" value="1"/>
</dbReference>
<dbReference type="InterPro" id="IPR013818">
    <property type="entry name" value="Lipase"/>
</dbReference>
<dbReference type="Gene3D" id="3.40.50.1820">
    <property type="entry name" value="alpha/beta hydrolase"/>
    <property type="match status" value="1"/>
</dbReference>
<evidence type="ECO:0000313" key="3">
    <source>
        <dbReference type="Proteomes" id="UP000285301"/>
    </source>
</evidence>
<sequence length="166" mass="18845">MSTEVKMFAYSSYEHKPSDLIEIEKLFVVTHRFGSNGNLAYFELLAYKLLLTKSNKIAVLVVDWERNSEVPIFEDFDILPSIEDVEFVDVIHTSTSANELVSKLLLMGNFGISKPLGRIDLYPNGGIIHNQFVGASSKISASCRAVTIQPKRIFSFYNMQFHNYLL</sequence>
<gene>
    <name evidence="2" type="ORF">B4U79_15434</name>
</gene>
<proteinExistence type="predicted"/>
<reference evidence="2 3" key="1">
    <citation type="journal article" date="2018" name="Gigascience">
        <title>Genomes of trombidid mites reveal novel predicted allergens and laterally-transferred genes associated with secondary metabolism.</title>
        <authorList>
            <person name="Dong X."/>
            <person name="Chaisiri K."/>
            <person name="Xia D."/>
            <person name="Armstrong S.D."/>
            <person name="Fang Y."/>
            <person name="Donnelly M.J."/>
            <person name="Kadowaki T."/>
            <person name="McGarry J.W."/>
            <person name="Darby A.C."/>
            <person name="Makepeace B.L."/>
        </authorList>
    </citation>
    <scope>NUCLEOTIDE SEQUENCE [LARGE SCALE GENOMIC DNA]</scope>
    <source>
        <strain evidence="2">UoL-WK</strain>
    </source>
</reference>
<evidence type="ECO:0000313" key="2">
    <source>
        <dbReference type="EMBL" id="RWS07782.1"/>
    </source>
</evidence>
<dbReference type="OrthoDB" id="199913at2759"/>
<accession>A0A3S4QU19</accession>
<keyword evidence="3" id="KW-1185">Reference proteome</keyword>
<dbReference type="AlphaFoldDB" id="A0A3S4QU19"/>